<evidence type="ECO:0000313" key="1">
    <source>
        <dbReference type="EnsemblMetazoa" id="Aqu2.1.42463_001"/>
    </source>
</evidence>
<sequence length="51" mass="6085">CKIADTNEKFRYFIDAMQHYFLEKAVINTSEITLYSKVTLILWMVRKDIPS</sequence>
<reference evidence="1" key="1">
    <citation type="submission" date="2017-05" db="UniProtKB">
        <authorList>
            <consortium name="EnsemblMetazoa"/>
        </authorList>
    </citation>
    <scope>IDENTIFICATION</scope>
</reference>
<dbReference type="AlphaFoldDB" id="A0A1X7VSR9"/>
<dbReference type="InParanoid" id="A0A1X7VSR9"/>
<proteinExistence type="predicted"/>
<name>A0A1X7VSR9_AMPQE</name>
<protein>
    <submittedName>
        <fullName evidence="1">Uncharacterized protein</fullName>
    </submittedName>
</protein>
<accession>A0A1X7VSR9</accession>
<organism evidence="1">
    <name type="scientific">Amphimedon queenslandica</name>
    <name type="common">Sponge</name>
    <dbReference type="NCBI Taxonomy" id="400682"/>
    <lineage>
        <taxon>Eukaryota</taxon>
        <taxon>Metazoa</taxon>
        <taxon>Porifera</taxon>
        <taxon>Demospongiae</taxon>
        <taxon>Heteroscleromorpha</taxon>
        <taxon>Haplosclerida</taxon>
        <taxon>Niphatidae</taxon>
        <taxon>Amphimedon</taxon>
    </lineage>
</organism>
<dbReference type="EnsemblMetazoa" id="Aqu2.1.42463_001">
    <property type="protein sequence ID" value="Aqu2.1.42463_001"/>
    <property type="gene ID" value="Aqu2.1.42463"/>
</dbReference>